<evidence type="ECO:0000313" key="3">
    <source>
        <dbReference type="Proteomes" id="UP000002026"/>
    </source>
</evidence>
<gene>
    <name evidence="2" type="ordered locus">Shel_11240</name>
</gene>
<dbReference type="PROSITE" id="PS51257">
    <property type="entry name" value="PROKAR_LIPOPROTEIN"/>
    <property type="match status" value="1"/>
</dbReference>
<evidence type="ECO:0000313" key="2">
    <source>
        <dbReference type="EMBL" id="ACV22159.1"/>
    </source>
</evidence>
<proteinExistence type="predicted"/>
<dbReference type="HOGENOM" id="CLU_508884_0_0_11"/>
<feature type="chain" id="PRO_5039395133" description="DUF5050 domain-containing protein" evidence="1">
    <location>
        <begin position="25"/>
        <end position="535"/>
    </location>
</feature>
<dbReference type="RefSeq" id="WP_012798262.1">
    <property type="nucleotide sequence ID" value="NC_013165.1"/>
</dbReference>
<dbReference type="EMBL" id="CP001684">
    <property type="protein sequence ID" value="ACV22159.1"/>
    <property type="molecule type" value="Genomic_DNA"/>
</dbReference>
<keyword evidence="1" id="KW-0732">Signal</keyword>
<dbReference type="Proteomes" id="UP000002026">
    <property type="component" value="Chromosome"/>
</dbReference>
<name>C7N5H4_SLAHD</name>
<accession>C7N5H4</accession>
<evidence type="ECO:0008006" key="4">
    <source>
        <dbReference type="Google" id="ProtNLM"/>
    </source>
</evidence>
<organism evidence="2 3">
    <name type="scientific">Slackia heliotrinireducens (strain ATCC 29202 / DSM 20476 / NCTC 11029 / RHS 1)</name>
    <name type="common">Peptococcus heliotrinreducens</name>
    <dbReference type="NCBI Taxonomy" id="471855"/>
    <lineage>
        <taxon>Bacteria</taxon>
        <taxon>Bacillati</taxon>
        <taxon>Actinomycetota</taxon>
        <taxon>Coriobacteriia</taxon>
        <taxon>Eggerthellales</taxon>
        <taxon>Eggerthellaceae</taxon>
        <taxon>Slackia</taxon>
    </lineage>
</organism>
<dbReference type="AlphaFoldDB" id="C7N5H4"/>
<feature type="signal peptide" evidence="1">
    <location>
        <begin position="1"/>
        <end position="24"/>
    </location>
</feature>
<evidence type="ECO:0000256" key="1">
    <source>
        <dbReference type="SAM" id="SignalP"/>
    </source>
</evidence>
<reference evidence="2 3" key="1">
    <citation type="journal article" date="2009" name="Stand. Genomic Sci.">
        <title>Complete genome sequence of Slackia heliotrinireducens type strain (RHS 1).</title>
        <authorList>
            <person name="Pukall R."/>
            <person name="Lapidus A."/>
            <person name="Nolan M."/>
            <person name="Copeland A."/>
            <person name="Glavina Del Rio T."/>
            <person name="Lucas S."/>
            <person name="Chen F."/>
            <person name="Tice H."/>
            <person name="Cheng J.F."/>
            <person name="Chertkov O."/>
            <person name="Bruce D."/>
            <person name="Goodwin L."/>
            <person name="Kuske C."/>
            <person name="Brettin T."/>
            <person name="Detter J.C."/>
            <person name="Han C."/>
            <person name="Pitluck S."/>
            <person name="Pati A."/>
            <person name="Mavrommatis K."/>
            <person name="Ivanova N."/>
            <person name="Ovchinnikova G."/>
            <person name="Chen A."/>
            <person name="Palaniappan K."/>
            <person name="Schneider S."/>
            <person name="Rohde M."/>
            <person name="Chain P."/>
            <person name="D'haeseleer P."/>
            <person name="Goker M."/>
            <person name="Bristow J."/>
            <person name="Eisen J.A."/>
            <person name="Markowitz V."/>
            <person name="Kyrpides N.C."/>
            <person name="Klenk H.P."/>
            <person name="Hugenholtz P."/>
        </authorList>
    </citation>
    <scope>NUCLEOTIDE SEQUENCE [LARGE SCALE GENOMIC DNA]</scope>
    <source>
        <strain evidence="3">ATCC 29202 / DSM 20476 / NCTC 11029 / RHS 1</strain>
    </source>
</reference>
<dbReference type="KEGG" id="shi:Shel_11240"/>
<keyword evidence="3" id="KW-1185">Reference proteome</keyword>
<sequence length="535" mass="57447">MKKIVRTRVASAALAALAALMLMAAVGCSSGGEAPADVDESADATAEAPAEATAEQAFGGAEPLPVAADGQIVSDDERICFYYDHELYGYSGGESGVYCTDPDMTAATLVFEDMGCYPLCLDGDALYCRGSRGLVRVDLSSHAIEAVDGMDGRVRAVAPFASDGEGSGTFVNVAGEDVMQISQVDDAGAWTSETVEGVDEEVLYAVPADGVVYFVQSDEGYGLCSYDPQDGSFVRIASIYAEKSFDVVGPDVYYVVDRTPDDSDDPDARVLELMCSDAEGNESPTGVKGDISHVVDAYGQYVLYTEWREEANADGEPVYYGEAWCYDTETGATFRIDRPEFDGMDITVQGAASGYLYFVGTTYDEITGDAEVRAYFCRLDGSGEVISAEDLTAAAEETDEATAWREAEDQAMEEASEKAYQESLENEPYGPGTSKLYLEADDEKSACYRLVRMDGTVEFQVLLAPGEETVQEFPCGRYTLKIAEGETWISDEEAFGPDGEYDTTNLFTFEAGEAYGLGTGTQGNVYNDDQSGFLG</sequence>
<protein>
    <recommendedName>
        <fullName evidence="4">DUF5050 domain-containing protein</fullName>
    </recommendedName>
</protein>
<dbReference type="eggNOG" id="ENOG5033Z9X">
    <property type="taxonomic scope" value="Bacteria"/>
</dbReference>